<dbReference type="PANTHER" id="PTHR42718:SF46">
    <property type="entry name" value="BLR6921 PROTEIN"/>
    <property type="match status" value="1"/>
</dbReference>
<evidence type="ECO:0000256" key="7">
    <source>
        <dbReference type="SAM" id="Phobius"/>
    </source>
</evidence>
<feature type="transmembrane region" description="Helical" evidence="7">
    <location>
        <begin position="412"/>
        <end position="435"/>
    </location>
</feature>
<sequence>MTDPHVSHSAGDAPRPWTTLILLAVAQFMVVLDITVVNVALPSIGHDLGLGGDDLQWVVTIYVLLTGGLLLLGGRIADAVSRRGVFLAGLTVFTAASLASGLAESGTTLIAARAAQGIGAALLTPAALSIVTSYYTGRQLTTALAAWSAIGSAGAAVGVVLGGLLTTWLSWEWIFLVNVPVGLVALVAATRVLPVVPTTRRALDVPGALLVVAGMITLVFAIDGAAEHGWGSTRTLGLLALAIVLLAAFALVEAKTVQPLVPPATWRTRPLVAGAAVILGVTAILVGTFFLNSLYMQEVIGASALETGLGFLPLAFAIGVTAHVAPRIMARIGSRLLIVAGMSLVAAGALVLAIAPDRATYFPELLPGLVVIGLGVGFVFPAASVTAFSLVAPHQLGLASGLISTAHELGAALGVAVLAAVAAIATATGPVALAAGYEDGFIAAAAIALGFAAVAASAVPTVKPAAGASAAVH</sequence>
<evidence type="ECO:0000256" key="5">
    <source>
        <dbReference type="ARBA" id="ARBA00022989"/>
    </source>
</evidence>
<keyword evidence="2" id="KW-0813">Transport</keyword>
<proteinExistence type="predicted"/>
<dbReference type="PROSITE" id="PS50850">
    <property type="entry name" value="MFS"/>
    <property type="match status" value="1"/>
</dbReference>
<evidence type="ECO:0000256" key="4">
    <source>
        <dbReference type="ARBA" id="ARBA00022692"/>
    </source>
</evidence>
<feature type="transmembrane region" description="Helical" evidence="7">
    <location>
        <begin position="144"/>
        <end position="167"/>
    </location>
</feature>
<keyword evidence="6 7" id="KW-0472">Membrane</keyword>
<evidence type="ECO:0000256" key="6">
    <source>
        <dbReference type="ARBA" id="ARBA00023136"/>
    </source>
</evidence>
<accession>A0ABT4RQT4</accession>
<feature type="transmembrane region" description="Helical" evidence="7">
    <location>
        <begin position="85"/>
        <end position="103"/>
    </location>
</feature>
<evidence type="ECO:0000259" key="8">
    <source>
        <dbReference type="PROSITE" id="PS50850"/>
    </source>
</evidence>
<dbReference type="PANTHER" id="PTHR42718">
    <property type="entry name" value="MAJOR FACILITATOR SUPERFAMILY MULTIDRUG TRANSPORTER MFSC"/>
    <property type="match status" value="1"/>
</dbReference>
<keyword evidence="5 7" id="KW-1133">Transmembrane helix</keyword>
<evidence type="ECO:0000256" key="3">
    <source>
        <dbReference type="ARBA" id="ARBA00022475"/>
    </source>
</evidence>
<feature type="transmembrane region" description="Helical" evidence="7">
    <location>
        <begin position="368"/>
        <end position="391"/>
    </location>
</feature>
<evidence type="ECO:0000313" key="9">
    <source>
        <dbReference type="EMBL" id="MDA0140928.1"/>
    </source>
</evidence>
<dbReference type="Pfam" id="PF07690">
    <property type="entry name" value="MFS_1"/>
    <property type="match status" value="1"/>
</dbReference>
<comment type="caution">
    <text evidence="9">The sequence shown here is derived from an EMBL/GenBank/DDBJ whole genome shotgun (WGS) entry which is preliminary data.</text>
</comment>
<dbReference type="Proteomes" id="UP001147700">
    <property type="component" value="Unassembled WGS sequence"/>
</dbReference>
<comment type="subcellular location">
    <subcellularLocation>
        <location evidence="1">Cell membrane</location>
        <topology evidence="1">Multi-pass membrane protein</topology>
    </subcellularLocation>
</comment>
<dbReference type="EMBL" id="JAPCID010000047">
    <property type="protein sequence ID" value="MDA0140928.1"/>
    <property type="molecule type" value="Genomic_DNA"/>
</dbReference>
<dbReference type="InterPro" id="IPR020846">
    <property type="entry name" value="MFS_dom"/>
</dbReference>
<dbReference type="Gene3D" id="1.20.1720.10">
    <property type="entry name" value="Multidrug resistance protein D"/>
    <property type="match status" value="1"/>
</dbReference>
<feature type="transmembrane region" description="Helical" evidence="7">
    <location>
        <begin position="173"/>
        <end position="193"/>
    </location>
</feature>
<dbReference type="InterPro" id="IPR011701">
    <property type="entry name" value="MFS"/>
</dbReference>
<keyword evidence="10" id="KW-1185">Reference proteome</keyword>
<evidence type="ECO:0000313" key="10">
    <source>
        <dbReference type="Proteomes" id="UP001147700"/>
    </source>
</evidence>
<feature type="transmembrane region" description="Helical" evidence="7">
    <location>
        <begin position="307"/>
        <end position="324"/>
    </location>
</feature>
<dbReference type="InterPro" id="IPR036259">
    <property type="entry name" value="MFS_trans_sf"/>
</dbReference>
<dbReference type="Gene3D" id="1.20.1250.20">
    <property type="entry name" value="MFS general substrate transporter like domains"/>
    <property type="match status" value="1"/>
</dbReference>
<feature type="transmembrane region" description="Helical" evidence="7">
    <location>
        <begin position="20"/>
        <end position="43"/>
    </location>
</feature>
<dbReference type="SUPFAM" id="SSF103473">
    <property type="entry name" value="MFS general substrate transporter"/>
    <property type="match status" value="1"/>
</dbReference>
<gene>
    <name evidence="9" type="ORF">OJ962_25760</name>
</gene>
<feature type="transmembrane region" description="Helical" evidence="7">
    <location>
        <begin position="336"/>
        <end position="356"/>
    </location>
</feature>
<organism evidence="9 10">
    <name type="scientific">Solirubrobacter deserti</name>
    <dbReference type="NCBI Taxonomy" id="2282478"/>
    <lineage>
        <taxon>Bacteria</taxon>
        <taxon>Bacillati</taxon>
        <taxon>Actinomycetota</taxon>
        <taxon>Thermoleophilia</taxon>
        <taxon>Solirubrobacterales</taxon>
        <taxon>Solirubrobacteraceae</taxon>
        <taxon>Solirubrobacter</taxon>
    </lineage>
</organism>
<feature type="transmembrane region" description="Helical" evidence="7">
    <location>
        <begin position="272"/>
        <end position="295"/>
    </location>
</feature>
<name>A0ABT4RQT4_9ACTN</name>
<evidence type="ECO:0000256" key="2">
    <source>
        <dbReference type="ARBA" id="ARBA00022448"/>
    </source>
</evidence>
<feature type="transmembrane region" description="Helical" evidence="7">
    <location>
        <begin position="234"/>
        <end position="252"/>
    </location>
</feature>
<dbReference type="PRINTS" id="PR01036">
    <property type="entry name" value="TCRTETB"/>
</dbReference>
<dbReference type="CDD" id="cd17321">
    <property type="entry name" value="MFS_MMR_MDR_like"/>
    <property type="match status" value="1"/>
</dbReference>
<feature type="transmembrane region" description="Helical" evidence="7">
    <location>
        <begin position="115"/>
        <end position="137"/>
    </location>
</feature>
<feature type="transmembrane region" description="Helical" evidence="7">
    <location>
        <begin position="205"/>
        <end position="222"/>
    </location>
</feature>
<feature type="transmembrane region" description="Helical" evidence="7">
    <location>
        <begin position="55"/>
        <end position="73"/>
    </location>
</feature>
<feature type="domain" description="Major facilitator superfamily (MFS) profile" evidence="8">
    <location>
        <begin position="19"/>
        <end position="463"/>
    </location>
</feature>
<dbReference type="RefSeq" id="WP_202958347.1">
    <property type="nucleotide sequence ID" value="NZ_JAPCID010000047.1"/>
</dbReference>
<feature type="transmembrane region" description="Helical" evidence="7">
    <location>
        <begin position="441"/>
        <end position="459"/>
    </location>
</feature>
<protein>
    <submittedName>
        <fullName evidence="9">MFS transporter</fullName>
    </submittedName>
</protein>
<evidence type="ECO:0000256" key="1">
    <source>
        <dbReference type="ARBA" id="ARBA00004651"/>
    </source>
</evidence>
<keyword evidence="3" id="KW-1003">Cell membrane</keyword>
<reference evidence="9" key="1">
    <citation type="submission" date="2022-10" db="EMBL/GenBank/DDBJ databases">
        <title>The WGS of Solirubrobacter sp. CPCC 204708.</title>
        <authorList>
            <person name="Jiang Z."/>
        </authorList>
    </citation>
    <scope>NUCLEOTIDE SEQUENCE</scope>
    <source>
        <strain evidence="9">CPCC 204708</strain>
    </source>
</reference>
<keyword evidence="4 7" id="KW-0812">Transmembrane</keyword>